<evidence type="ECO:0000313" key="1">
    <source>
        <dbReference type="EMBL" id="KAL2782328.1"/>
    </source>
</evidence>
<sequence length="150" mass="16846">MSKTRHLAALSKAIYGKSHRPQTLSLCGLESYHCPSTSIIQNLFSGVEILILQSDKTTINLLSESVILPKLCKLDMRYLSVHSGALAQFINRHSTTLNCIRFYNVDLIKGSKLAKLSPDGLLDILEPAFSSKQDHNGWILERTRKRKYSS</sequence>
<dbReference type="EMBL" id="JBFTWV010000535">
    <property type="protein sequence ID" value="KAL2782328.1"/>
    <property type="molecule type" value="Genomic_DNA"/>
</dbReference>
<comment type="caution">
    <text evidence="1">The sequence shown here is derived from an EMBL/GenBank/DDBJ whole genome shotgun (WGS) entry which is preliminary data.</text>
</comment>
<accession>A0ABR4FGG5</accession>
<dbReference type="Proteomes" id="UP001610563">
    <property type="component" value="Unassembled WGS sequence"/>
</dbReference>
<evidence type="ECO:0000313" key="2">
    <source>
        <dbReference type="Proteomes" id="UP001610563"/>
    </source>
</evidence>
<proteinExistence type="predicted"/>
<gene>
    <name evidence="1" type="ORF">BJX66DRAFT_345960</name>
</gene>
<protein>
    <submittedName>
        <fullName evidence="1">Uncharacterized protein</fullName>
    </submittedName>
</protein>
<name>A0ABR4FGG5_9EURO</name>
<organism evidence="1 2">
    <name type="scientific">Aspergillus keveii</name>
    <dbReference type="NCBI Taxonomy" id="714993"/>
    <lineage>
        <taxon>Eukaryota</taxon>
        <taxon>Fungi</taxon>
        <taxon>Dikarya</taxon>
        <taxon>Ascomycota</taxon>
        <taxon>Pezizomycotina</taxon>
        <taxon>Eurotiomycetes</taxon>
        <taxon>Eurotiomycetidae</taxon>
        <taxon>Eurotiales</taxon>
        <taxon>Aspergillaceae</taxon>
        <taxon>Aspergillus</taxon>
        <taxon>Aspergillus subgen. Nidulantes</taxon>
    </lineage>
</organism>
<reference evidence="1 2" key="1">
    <citation type="submission" date="2024-07" db="EMBL/GenBank/DDBJ databases">
        <title>Section-level genome sequencing and comparative genomics of Aspergillus sections Usti and Cavernicolus.</title>
        <authorList>
            <consortium name="Lawrence Berkeley National Laboratory"/>
            <person name="Nybo J.L."/>
            <person name="Vesth T.C."/>
            <person name="Theobald S."/>
            <person name="Frisvad J.C."/>
            <person name="Larsen T.O."/>
            <person name="Kjaerboelling I."/>
            <person name="Rothschild-Mancinelli K."/>
            <person name="Lyhne E.K."/>
            <person name="Kogle M.E."/>
            <person name="Barry K."/>
            <person name="Clum A."/>
            <person name="Na H."/>
            <person name="Ledsgaard L."/>
            <person name="Lin J."/>
            <person name="Lipzen A."/>
            <person name="Kuo A."/>
            <person name="Riley R."/>
            <person name="Mondo S."/>
            <person name="Labutti K."/>
            <person name="Haridas S."/>
            <person name="Pangalinan J."/>
            <person name="Salamov A.A."/>
            <person name="Simmons B.A."/>
            <person name="Magnuson J.K."/>
            <person name="Chen J."/>
            <person name="Drula E."/>
            <person name="Henrissat B."/>
            <person name="Wiebenga A."/>
            <person name="Lubbers R.J."/>
            <person name="Gomes A.C."/>
            <person name="Makela M.R."/>
            <person name="Stajich J."/>
            <person name="Grigoriev I.V."/>
            <person name="Mortensen U.H."/>
            <person name="De Vries R.P."/>
            <person name="Baker S.E."/>
            <person name="Andersen M.R."/>
        </authorList>
    </citation>
    <scope>NUCLEOTIDE SEQUENCE [LARGE SCALE GENOMIC DNA]</scope>
    <source>
        <strain evidence="1 2">CBS 209.92</strain>
    </source>
</reference>
<keyword evidence="2" id="KW-1185">Reference proteome</keyword>